<dbReference type="EMBL" id="MFRA01000001">
    <property type="protein sequence ID" value="OGH93217.1"/>
    <property type="molecule type" value="Genomic_DNA"/>
</dbReference>
<comment type="caution">
    <text evidence="2">The sequence shown here is derived from an EMBL/GenBank/DDBJ whole genome shotgun (WGS) entry which is preliminary data.</text>
</comment>
<gene>
    <name evidence="2" type="ORF">A2563_01260</name>
</gene>
<keyword evidence="1" id="KW-0175">Coiled coil</keyword>
<reference evidence="2 3" key="1">
    <citation type="journal article" date="2016" name="Nat. Commun.">
        <title>Thousands of microbial genomes shed light on interconnected biogeochemical processes in an aquifer system.</title>
        <authorList>
            <person name="Anantharaman K."/>
            <person name="Brown C.T."/>
            <person name="Hug L.A."/>
            <person name="Sharon I."/>
            <person name="Castelle C.J."/>
            <person name="Probst A.J."/>
            <person name="Thomas B.C."/>
            <person name="Singh A."/>
            <person name="Wilkins M.J."/>
            <person name="Karaoz U."/>
            <person name="Brodie E.L."/>
            <person name="Williams K.H."/>
            <person name="Hubbard S.S."/>
            <person name="Banfield J.F."/>
        </authorList>
    </citation>
    <scope>NUCLEOTIDE SEQUENCE [LARGE SCALE GENOMIC DNA]</scope>
</reference>
<name>A0A1F6PAL1_9BACT</name>
<evidence type="ECO:0000313" key="2">
    <source>
        <dbReference type="EMBL" id="OGH93217.1"/>
    </source>
</evidence>
<sequence>MSEIQPGHNPEITGENKEKEPNITVDFFFSYHGTPEDFSRLPEALKKADVFIPEEHGWTKYTEKLYNEISEGKTNPDEINFSHVDKKILSLLYNSKKPVLFIDTPSEHPITIEAYTPAETEAEAIKDFLEGYFDLSITNIKSALGDKARNIIEREKIMAATLKEKIKNLTQQFPQLKNKENINILAALGVTHTSLHQQLRPELQQSNKILGRDTIVFTTAREIVRTLIRNPEKIFDDEVYARALIENIVSFLIKDTTLDSNKISWVARKLCANLSMDRIQLFSKNTGHLLLGQQLNTHNIKHLPSELAKIGIKLPTTEEEIDKLLNIRKK</sequence>
<dbReference type="Proteomes" id="UP000176634">
    <property type="component" value="Unassembled WGS sequence"/>
</dbReference>
<dbReference type="AlphaFoldDB" id="A0A1F6PAL1"/>
<protein>
    <submittedName>
        <fullName evidence="2">Uncharacterized protein</fullName>
    </submittedName>
</protein>
<feature type="coiled-coil region" evidence="1">
    <location>
        <begin position="152"/>
        <end position="179"/>
    </location>
</feature>
<evidence type="ECO:0000313" key="3">
    <source>
        <dbReference type="Proteomes" id="UP000176634"/>
    </source>
</evidence>
<organism evidence="2 3">
    <name type="scientific">Candidatus Magasanikbacteria bacterium RIFOXYD1_FULL_40_23</name>
    <dbReference type="NCBI Taxonomy" id="1798705"/>
    <lineage>
        <taxon>Bacteria</taxon>
        <taxon>Candidatus Magasanikiibacteriota</taxon>
    </lineage>
</organism>
<proteinExistence type="predicted"/>
<dbReference type="STRING" id="1798705.A2563_01260"/>
<accession>A0A1F6PAL1</accession>
<evidence type="ECO:0000256" key="1">
    <source>
        <dbReference type="SAM" id="Coils"/>
    </source>
</evidence>